<protein>
    <submittedName>
        <fullName evidence="6">M1 family metallopeptidase</fullName>
    </submittedName>
</protein>
<evidence type="ECO:0000256" key="1">
    <source>
        <dbReference type="PIRSR" id="PIRSR634015-1"/>
    </source>
</evidence>
<dbReference type="InterPro" id="IPR027268">
    <property type="entry name" value="Peptidase_M4/M1_CTD_sf"/>
</dbReference>
<dbReference type="OrthoDB" id="100605at2"/>
<keyword evidence="2" id="KW-0862">Zinc</keyword>
<proteinExistence type="predicted"/>
<dbReference type="RefSeq" id="WP_145890778.1">
    <property type="nucleotide sequence ID" value="NZ_VOBQ01000002.1"/>
</dbReference>
<dbReference type="PANTHER" id="PTHR45726:SF3">
    <property type="entry name" value="LEUKOTRIENE A-4 HYDROLASE"/>
    <property type="match status" value="1"/>
</dbReference>
<evidence type="ECO:0000256" key="2">
    <source>
        <dbReference type="PIRSR" id="PIRSR634015-3"/>
    </source>
</evidence>
<feature type="binding site" evidence="2">
    <location>
        <position position="315"/>
    </location>
    <ligand>
        <name>Zn(2+)</name>
        <dbReference type="ChEBI" id="CHEBI:29105"/>
        <note>catalytic</note>
    </ligand>
</feature>
<sequence>MKAWLEWARAAGFVVLAALVQAGCGGGSGDPGVNPQPQPQPQPPVPATANPERRVLATALQVDASTRFATATITLGPATAPGATLEIGDLEISGVSSAGSDLLWADRGDRLELGLAAAAGNTIVVIRYRFQVHDNFDGAAAAGYTFTWPSYCGNLFPCQSLPAQGVDLSVNVANAPTGQRVIQPAGVLTAAPAYQLGWATGAYTDLDLGRTGAGTRLVASYLPGQRDTMAEGTRHLRDAFEWMEATLGPYRFGAEAGPVAVAWGAGAYGGMEHHPRWHIASPAVADAGLHVHEAAHGWFGNGVRLACWEDFVLSEGTASYLAARALEVVAPDVGAAVWDSHAAQLRTLRGTEPVWPQGCNQIDVVRSGLYSQAPYVRGAFFLRALGQRVGVTALDRALGTFHRRHAGQAARMQDLLDTVRQETGYDPAACAASWLRSSTIPTATSCS</sequence>
<evidence type="ECO:0000313" key="7">
    <source>
        <dbReference type="Proteomes" id="UP000318199"/>
    </source>
</evidence>
<dbReference type="InterPro" id="IPR014782">
    <property type="entry name" value="Peptidase_M1_dom"/>
</dbReference>
<evidence type="ECO:0000313" key="6">
    <source>
        <dbReference type="EMBL" id="TWO73209.1"/>
    </source>
</evidence>
<dbReference type="Pfam" id="PF01433">
    <property type="entry name" value="Peptidase_M1"/>
    <property type="match status" value="1"/>
</dbReference>
<name>A0A562ZX74_9BURK</name>
<organism evidence="6 7">
    <name type="scientific">Caenimonas sedimenti</name>
    <dbReference type="NCBI Taxonomy" id="2596921"/>
    <lineage>
        <taxon>Bacteria</taxon>
        <taxon>Pseudomonadati</taxon>
        <taxon>Pseudomonadota</taxon>
        <taxon>Betaproteobacteria</taxon>
        <taxon>Burkholderiales</taxon>
        <taxon>Comamonadaceae</taxon>
        <taxon>Caenimonas</taxon>
    </lineage>
</organism>
<evidence type="ECO:0000259" key="5">
    <source>
        <dbReference type="Pfam" id="PF01433"/>
    </source>
</evidence>
<accession>A0A562ZX74</accession>
<feature type="active site" description="Proton acceptor" evidence="1">
    <location>
        <position position="293"/>
    </location>
</feature>
<dbReference type="InterPro" id="IPR034015">
    <property type="entry name" value="M1_LTA4H"/>
</dbReference>
<feature type="binding site" evidence="2">
    <location>
        <position position="292"/>
    </location>
    <ligand>
        <name>Zn(2+)</name>
        <dbReference type="ChEBI" id="CHEBI:29105"/>
        <note>catalytic</note>
    </ligand>
</feature>
<dbReference type="Gene3D" id="1.10.390.10">
    <property type="entry name" value="Neutral Protease Domain 2"/>
    <property type="match status" value="1"/>
</dbReference>
<dbReference type="SUPFAM" id="SSF55486">
    <property type="entry name" value="Metalloproteases ('zincins'), catalytic domain"/>
    <property type="match status" value="1"/>
</dbReference>
<comment type="cofactor">
    <cofactor evidence="2">
        <name>Zn(2+)</name>
        <dbReference type="ChEBI" id="CHEBI:29105"/>
    </cofactor>
    <text evidence="2">Binds 1 zinc ion per subunit.</text>
</comment>
<feature type="active site" description="Proton donor" evidence="1">
    <location>
        <position position="375"/>
    </location>
</feature>
<evidence type="ECO:0000256" key="3">
    <source>
        <dbReference type="SAM" id="MobiDB-lite"/>
    </source>
</evidence>
<feature type="region of interest" description="Disordered" evidence="3">
    <location>
        <begin position="27"/>
        <end position="49"/>
    </location>
</feature>
<evidence type="ECO:0000256" key="4">
    <source>
        <dbReference type="SAM" id="SignalP"/>
    </source>
</evidence>
<dbReference type="EMBL" id="VOBQ01000002">
    <property type="protein sequence ID" value="TWO73209.1"/>
    <property type="molecule type" value="Genomic_DNA"/>
</dbReference>
<feature type="binding site" evidence="2">
    <location>
        <position position="296"/>
    </location>
    <ligand>
        <name>Zn(2+)</name>
        <dbReference type="ChEBI" id="CHEBI:29105"/>
        <note>catalytic</note>
    </ligand>
</feature>
<dbReference type="PANTHER" id="PTHR45726">
    <property type="entry name" value="LEUKOTRIENE A-4 HYDROLASE"/>
    <property type="match status" value="1"/>
</dbReference>
<feature type="compositionally biased region" description="Pro residues" evidence="3">
    <location>
        <begin position="34"/>
        <end position="46"/>
    </location>
</feature>
<keyword evidence="7" id="KW-1185">Reference proteome</keyword>
<keyword evidence="4" id="KW-0732">Signal</keyword>
<feature type="domain" description="Peptidase M1 membrane alanine aminopeptidase" evidence="5">
    <location>
        <begin position="291"/>
        <end position="426"/>
    </location>
</feature>
<comment type="caution">
    <text evidence="6">The sequence shown here is derived from an EMBL/GenBank/DDBJ whole genome shotgun (WGS) entry which is preliminary data.</text>
</comment>
<feature type="signal peptide" evidence="4">
    <location>
        <begin position="1"/>
        <end position="22"/>
    </location>
</feature>
<keyword evidence="2" id="KW-0479">Metal-binding</keyword>
<gene>
    <name evidence="6" type="ORF">FN976_02945</name>
</gene>
<dbReference type="AlphaFoldDB" id="A0A562ZX74"/>
<dbReference type="Proteomes" id="UP000318199">
    <property type="component" value="Unassembled WGS sequence"/>
</dbReference>
<dbReference type="GO" id="GO:0008270">
    <property type="term" value="F:zinc ion binding"/>
    <property type="evidence" value="ECO:0007669"/>
    <property type="project" value="InterPro"/>
</dbReference>
<feature type="chain" id="PRO_5021860353" evidence="4">
    <location>
        <begin position="23"/>
        <end position="447"/>
    </location>
</feature>
<dbReference type="GO" id="GO:0008237">
    <property type="term" value="F:metallopeptidase activity"/>
    <property type="evidence" value="ECO:0007669"/>
    <property type="project" value="InterPro"/>
</dbReference>
<reference evidence="6 7" key="1">
    <citation type="submission" date="2019-07" db="EMBL/GenBank/DDBJ databases">
        <title>Caenimonas sedimenti sp. nov., isolated from activated sludge.</title>
        <authorList>
            <person name="Xu J."/>
        </authorList>
    </citation>
    <scope>NUCLEOTIDE SEQUENCE [LARGE SCALE GENOMIC DNA]</scope>
    <source>
        <strain evidence="6 7">HX-9-20</strain>
    </source>
</reference>